<evidence type="ECO:0000313" key="1">
    <source>
        <dbReference type="EMBL" id="GJT44138.1"/>
    </source>
</evidence>
<evidence type="ECO:0000313" key="2">
    <source>
        <dbReference type="Proteomes" id="UP001151760"/>
    </source>
</evidence>
<accession>A0ABQ5DYP4</accession>
<keyword evidence="2" id="KW-1185">Reference proteome</keyword>
<sequence length="93" mass="10669">MELSILKRLPLTMDFWYTKGSGFETNSLFSDLPIMRLCAYSQITLEEYNSLELKPIADMFTKAYRDVSVSCQVDGYEMIDQQGIGGYFEKKSA</sequence>
<dbReference type="Proteomes" id="UP001151760">
    <property type="component" value="Unassembled WGS sequence"/>
</dbReference>
<gene>
    <name evidence="1" type="ORF">Tco_0952853</name>
</gene>
<name>A0ABQ5DYP4_9ASTR</name>
<reference evidence="1" key="1">
    <citation type="journal article" date="2022" name="Int. J. Mol. Sci.">
        <title>Draft Genome of Tanacetum Coccineum: Genomic Comparison of Closely Related Tanacetum-Family Plants.</title>
        <authorList>
            <person name="Yamashiro T."/>
            <person name="Shiraishi A."/>
            <person name="Nakayama K."/>
            <person name="Satake H."/>
        </authorList>
    </citation>
    <scope>NUCLEOTIDE SEQUENCE</scope>
</reference>
<proteinExistence type="predicted"/>
<organism evidence="1 2">
    <name type="scientific">Tanacetum coccineum</name>
    <dbReference type="NCBI Taxonomy" id="301880"/>
    <lineage>
        <taxon>Eukaryota</taxon>
        <taxon>Viridiplantae</taxon>
        <taxon>Streptophyta</taxon>
        <taxon>Embryophyta</taxon>
        <taxon>Tracheophyta</taxon>
        <taxon>Spermatophyta</taxon>
        <taxon>Magnoliopsida</taxon>
        <taxon>eudicotyledons</taxon>
        <taxon>Gunneridae</taxon>
        <taxon>Pentapetalae</taxon>
        <taxon>asterids</taxon>
        <taxon>campanulids</taxon>
        <taxon>Asterales</taxon>
        <taxon>Asteraceae</taxon>
        <taxon>Asteroideae</taxon>
        <taxon>Anthemideae</taxon>
        <taxon>Anthemidinae</taxon>
        <taxon>Tanacetum</taxon>
    </lineage>
</organism>
<protein>
    <submittedName>
        <fullName evidence="1">Uncharacterized protein</fullName>
    </submittedName>
</protein>
<dbReference type="EMBL" id="BQNB010015787">
    <property type="protein sequence ID" value="GJT44138.1"/>
    <property type="molecule type" value="Genomic_DNA"/>
</dbReference>
<reference evidence="1" key="2">
    <citation type="submission" date="2022-01" db="EMBL/GenBank/DDBJ databases">
        <authorList>
            <person name="Yamashiro T."/>
            <person name="Shiraishi A."/>
            <person name="Satake H."/>
            <person name="Nakayama K."/>
        </authorList>
    </citation>
    <scope>NUCLEOTIDE SEQUENCE</scope>
</reference>
<comment type="caution">
    <text evidence="1">The sequence shown here is derived from an EMBL/GenBank/DDBJ whole genome shotgun (WGS) entry which is preliminary data.</text>
</comment>